<dbReference type="RefSeq" id="WP_092653407.1">
    <property type="nucleotide sequence ID" value="NZ_FOHA01000017.1"/>
</dbReference>
<dbReference type="OrthoDB" id="9809490at2"/>
<evidence type="ECO:0000259" key="1">
    <source>
        <dbReference type="Pfam" id="PF14436"/>
    </source>
</evidence>
<evidence type="ECO:0000313" key="2">
    <source>
        <dbReference type="EMBL" id="SES01246.1"/>
    </source>
</evidence>
<gene>
    <name evidence="2" type="ORF">SAMN04488559_11712</name>
</gene>
<dbReference type="AlphaFoldDB" id="A0A1H9TVU1"/>
<protein>
    <submittedName>
        <fullName evidence="2">EndoU nuclease</fullName>
    </submittedName>
</protein>
<dbReference type="GO" id="GO:0004519">
    <property type="term" value="F:endonuclease activity"/>
    <property type="evidence" value="ECO:0007669"/>
    <property type="project" value="InterPro"/>
</dbReference>
<dbReference type="PROSITE" id="PS51257">
    <property type="entry name" value="PROKAR_LIPOPROTEIN"/>
    <property type="match status" value="1"/>
</dbReference>
<evidence type="ECO:0000313" key="3">
    <source>
        <dbReference type="Proteomes" id="UP000198948"/>
    </source>
</evidence>
<dbReference type="Proteomes" id="UP000198948">
    <property type="component" value="Unassembled WGS sequence"/>
</dbReference>
<dbReference type="Pfam" id="PF14436">
    <property type="entry name" value="EndoU_bacteria"/>
    <property type="match status" value="1"/>
</dbReference>
<reference evidence="2 3" key="1">
    <citation type="submission" date="2016-10" db="EMBL/GenBank/DDBJ databases">
        <authorList>
            <person name="de Groot N.N."/>
        </authorList>
    </citation>
    <scope>NUCLEOTIDE SEQUENCE [LARGE SCALE GENOMIC DNA]</scope>
    <source>
        <strain evidence="2 3">DSM 13760</strain>
    </source>
</reference>
<dbReference type="InterPro" id="IPR029501">
    <property type="entry name" value="EndoU_bac"/>
</dbReference>
<accession>A0A1H9TVU1</accession>
<sequence length="169" mass="19074">MKRMIQWILFSTFIFLVGCTGQSQNEQAKTQETVVELSELKHTENFQNGALAHIFEGDINRKGKAVGFHYEGEKIKTVRGETIEGTVSQPNKEGVYHGKVKIDDITKNGFSTFFPKEWTAQEVVDQINQAYENKTFVTGNTYVGVAASGIKIEMYLNQKDQIISAFPKE</sequence>
<feature type="domain" description="Bacterial EndoU nuclease" evidence="1">
    <location>
        <begin position="50"/>
        <end position="168"/>
    </location>
</feature>
<organism evidence="2 3">
    <name type="scientific">Isobaculum melis</name>
    <dbReference type="NCBI Taxonomy" id="142588"/>
    <lineage>
        <taxon>Bacteria</taxon>
        <taxon>Bacillati</taxon>
        <taxon>Bacillota</taxon>
        <taxon>Bacilli</taxon>
        <taxon>Lactobacillales</taxon>
        <taxon>Carnobacteriaceae</taxon>
        <taxon>Isobaculum</taxon>
    </lineage>
</organism>
<name>A0A1H9TVU1_9LACT</name>
<dbReference type="STRING" id="142588.SAMN04488559_11712"/>
<proteinExistence type="predicted"/>
<dbReference type="EMBL" id="FOHA01000017">
    <property type="protein sequence ID" value="SES01246.1"/>
    <property type="molecule type" value="Genomic_DNA"/>
</dbReference>
<keyword evidence="3" id="KW-1185">Reference proteome</keyword>